<organism evidence="1 2">
    <name type="scientific">Laccaria amethystina LaAM-08-1</name>
    <dbReference type="NCBI Taxonomy" id="1095629"/>
    <lineage>
        <taxon>Eukaryota</taxon>
        <taxon>Fungi</taxon>
        <taxon>Dikarya</taxon>
        <taxon>Basidiomycota</taxon>
        <taxon>Agaricomycotina</taxon>
        <taxon>Agaricomycetes</taxon>
        <taxon>Agaricomycetidae</taxon>
        <taxon>Agaricales</taxon>
        <taxon>Agaricineae</taxon>
        <taxon>Hydnangiaceae</taxon>
        <taxon>Laccaria</taxon>
    </lineage>
</organism>
<reference evidence="1 2" key="1">
    <citation type="submission" date="2014-04" db="EMBL/GenBank/DDBJ databases">
        <authorList>
            <consortium name="DOE Joint Genome Institute"/>
            <person name="Kuo A."/>
            <person name="Kohler A."/>
            <person name="Nagy L.G."/>
            <person name="Floudas D."/>
            <person name="Copeland A."/>
            <person name="Barry K.W."/>
            <person name="Cichocki N."/>
            <person name="Veneault-Fourrey C."/>
            <person name="LaButti K."/>
            <person name="Lindquist E.A."/>
            <person name="Lipzen A."/>
            <person name="Lundell T."/>
            <person name="Morin E."/>
            <person name="Murat C."/>
            <person name="Sun H."/>
            <person name="Tunlid A."/>
            <person name="Henrissat B."/>
            <person name="Grigoriev I.V."/>
            <person name="Hibbett D.S."/>
            <person name="Martin F."/>
            <person name="Nordberg H.P."/>
            <person name="Cantor M.N."/>
            <person name="Hua S.X."/>
        </authorList>
    </citation>
    <scope>NUCLEOTIDE SEQUENCE [LARGE SCALE GENOMIC DNA]</scope>
    <source>
        <strain evidence="1 2">LaAM-08-1</strain>
    </source>
</reference>
<evidence type="ECO:0000313" key="2">
    <source>
        <dbReference type="Proteomes" id="UP000054477"/>
    </source>
</evidence>
<accession>A0A0C9XMM6</accession>
<dbReference type="HOGENOM" id="CLU_1175587_0_0_1"/>
<keyword evidence="2" id="KW-1185">Reference proteome</keyword>
<dbReference type="AlphaFoldDB" id="A0A0C9XMM6"/>
<name>A0A0C9XMM6_9AGAR</name>
<evidence type="ECO:0000313" key="1">
    <source>
        <dbReference type="EMBL" id="KIJ97322.1"/>
    </source>
</evidence>
<gene>
    <name evidence="1" type="ORF">K443DRAFT_254235</name>
</gene>
<protein>
    <submittedName>
        <fullName evidence="1">Uncharacterized protein</fullName>
    </submittedName>
</protein>
<reference evidence="2" key="2">
    <citation type="submission" date="2015-01" db="EMBL/GenBank/DDBJ databases">
        <title>Evolutionary Origins and Diversification of the Mycorrhizal Mutualists.</title>
        <authorList>
            <consortium name="DOE Joint Genome Institute"/>
            <consortium name="Mycorrhizal Genomics Consortium"/>
            <person name="Kohler A."/>
            <person name="Kuo A."/>
            <person name="Nagy L.G."/>
            <person name="Floudas D."/>
            <person name="Copeland A."/>
            <person name="Barry K.W."/>
            <person name="Cichocki N."/>
            <person name="Veneault-Fourrey C."/>
            <person name="LaButti K."/>
            <person name="Lindquist E.A."/>
            <person name="Lipzen A."/>
            <person name="Lundell T."/>
            <person name="Morin E."/>
            <person name="Murat C."/>
            <person name="Riley R."/>
            <person name="Ohm R."/>
            <person name="Sun H."/>
            <person name="Tunlid A."/>
            <person name="Henrissat B."/>
            <person name="Grigoriev I.V."/>
            <person name="Hibbett D.S."/>
            <person name="Martin F."/>
        </authorList>
    </citation>
    <scope>NUCLEOTIDE SEQUENCE [LARGE SCALE GENOMIC DNA]</scope>
    <source>
        <strain evidence="2">LaAM-08-1</strain>
    </source>
</reference>
<dbReference type="Proteomes" id="UP000054477">
    <property type="component" value="Unassembled WGS sequence"/>
</dbReference>
<proteinExistence type="predicted"/>
<sequence length="236" mass="26367">MDNCKKELPDTPSSYTHPRGIGAYASTVTLLPEQGVALPSPSSACTGFSTSPVPGKVRRTSGCKFMNTWGDKWKLRLMVHFWLCVVIEESRILGQTPKPLLSIPVHAHILSDQQRSLHRPQWPSPSESVPSAISECCSSLYLTCTSRPWSLPINEAPSSKPYHLKRSTVKRSTPRHHRRGSSIPTVYPSPMVSSIALQRNSLRSQRTIPHIIGWDSAQLFGKARHLVAMQHYQVLR</sequence>
<dbReference type="EMBL" id="KN838696">
    <property type="protein sequence ID" value="KIJ97322.1"/>
    <property type="molecule type" value="Genomic_DNA"/>
</dbReference>